<feature type="compositionally biased region" description="Polar residues" evidence="3">
    <location>
        <begin position="1"/>
        <end position="20"/>
    </location>
</feature>
<dbReference type="PRINTS" id="PR00834">
    <property type="entry name" value="PROTEASES2C"/>
</dbReference>
<dbReference type="HOGENOM" id="CLU_643640_0_0_11"/>
<accession>F8B268</accession>
<proteinExistence type="predicted"/>
<keyword evidence="5" id="KW-1185">Reference proteome</keyword>
<keyword evidence="2" id="KW-0378">Hydrolase</keyword>
<dbReference type="InterPro" id="IPR001940">
    <property type="entry name" value="Peptidase_S1C"/>
</dbReference>
<keyword evidence="1" id="KW-0645">Protease</keyword>
<sequence>MGEVTTGQESLGTGGAQQTVPGAVTGEKPWRSVSRPARRRPRLRSAVAGCAVIVAGAVSPASGVIGTDTGTAAPGGGVNAPAATRALQTFTIPDAFTAAGSPVPAQLSAATDRVLPGVVRVFSRITSQNASAAGTGMVLNASGEVLTNNHVIANADAITVTVTSSGRSYQASVVGTDMADDVAVLRLQGASGLAAVPIGDSSRVGVSDSVAAIGNAEGGAPEVVSGRITALNQSITATDSDGGNPEDLSGLIKTDVAIRPGFSGGPLVSSAGEVIGMDTAATAFNEYLPAGLRAGYAIPISHAISVASSLSAGKSAGKTAIVSAARVEGPSARSGSGVTVDARLARLTLTRGSTQARVSSVLAGVYERDLRVGTSPSPSGPLGTAGRPRVGTPEAGSPRPRQPARSAPQGGLASRGRRPARRYRIR</sequence>
<dbReference type="PANTHER" id="PTHR43343:SF3">
    <property type="entry name" value="PROTEASE DO-LIKE 8, CHLOROPLASTIC"/>
    <property type="match status" value="1"/>
</dbReference>
<dbReference type="SUPFAM" id="SSF50494">
    <property type="entry name" value="Trypsin-like serine proteases"/>
    <property type="match status" value="1"/>
</dbReference>
<feature type="region of interest" description="Disordered" evidence="3">
    <location>
        <begin position="1"/>
        <end position="39"/>
    </location>
</feature>
<evidence type="ECO:0000256" key="2">
    <source>
        <dbReference type="ARBA" id="ARBA00022801"/>
    </source>
</evidence>
<feature type="region of interest" description="Disordered" evidence="3">
    <location>
        <begin position="371"/>
        <end position="426"/>
    </location>
</feature>
<dbReference type="GO" id="GO:0006508">
    <property type="term" value="P:proteolysis"/>
    <property type="evidence" value="ECO:0007669"/>
    <property type="project" value="UniProtKB-KW"/>
</dbReference>
<reference evidence="4 5" key="1">
    <citation type="submission" date="2011-05" db="EMBL/GenBank/DDBJ databases">
        <title>Complete sequence of chromosome of Frankia symbiont of Datisca glomerata.</title>
        <authorList>
            <consortium name="US DOE Joint Genome Institute"/>
            <person name="Lucas S."/>
            <person name="Han J."/>
            <person name="Lapidus A."/>
            <person name="Cheng J.-F."/>
            <person name="Goodwin L."/>
            <person name="Pitluck S."/>
            <person name="Peters L."/>
            <person name="Mikhailova N."/>
            <person name="Chertkov O."/>
            <person name="Teshima H."/>
            <person name="Han C."/>
            <person name="Tapia R."/>
            <person name="Land M."/>
            <person name="Hauser L."/>
            <person name="Kyrpides N."/>
            <person name="Ivanova N."/>
            <person name="Pagani I."/>
            <person name="Berry A."/>
            <person name="Pawlowski K."/>
            <person name="Persson T."/>
            <person name="Vanden Heuvel B."/>
            <person name="Benson D."/>
            <person name="Woyke T."/>
        </authorList>
    </citation>
    <scope>NUCLEOTIDE SEQUENCE [LARGE SCALE GENOMIC DNA]</scope>
    <source>
        <strain evidence="5">4085684</strain>
    </source>
</reference>
<evidence type="ECO:0000313" key="4">
    <source>
        <dbReference type="EMBL" id="AEH09862.1"/>
    </source>
</evidence>
<organism evidence="4 5">
    <name type="scientific">Candidatus Protofrankia datiscae</name>
    <dbReference type="NCBI Taxonomy" id="2716812"/>
    <lineage>
        <taxon>Bacteria</taxon>
        <taxon>Bacillati</taxon>
        <taxon>Actinomycetota</taxon>
        <taxon>Actinomycetes</taxon>
        <taxon>Frankiales</taxon>
        <taxon>Frankiaceae</taxon>
        <taxon>Protofrankia</taxon>
    </lineage>
</organism>
<protein>
    <submittedName>
        <fullName evidence="4">Peptidase S1 and S6 chymotrypsin/Hap</fullName>
    </submittedName>
</protein>
<feature type="compositionally biased region" description="Basic residues" evidence="3">
    <location>
        <begin position="415"/>
        <end position="426"/>
    </location>
</feature>
<dbReference type="STRING" id="656024.FsymDg_2493"/>
<dbReference type="GO" id="GO:0004252">
    <property type="term" value="F:serine-type endopeptidase activity"/>
    <property type="evidence" value="ECO:0007669"/>
    <property type="project" value="InterPro"/>
</dbReference>
<dbReference type="KEGG" id="fsy:FsymDg_2493"/>
<dbReference type="InterPro" id="IPR051201">
    <property type="entry name" value="Chloro_Bact_Ser_Proteases"/>
</dbReference>
<dbReference type="Pfam" id="PF13365">
    <property type="entry name" value="Trypsin_2"/>
    <property type="match status" value="1"/>
</dbReference>
<dbReference type="PANTHER" id="PTHR43343">
    <property type="entry name" value="PEPTIDASE S12"/>
    <property type="match status" value="1"/>
</dbReference>
<dbReference type="EMBL" id="CP002801">
    <property type="protein sequence ID" value="AEH09862.1"/>
    <property type="molecule type" value="Genomic_DNA"/>
</dbReference>
<dbReference type="AlphaFoldDB" id="F8B268"/>
<feature type="compositionally biased region" description="Low complexity" evidence="3">
    <location>
        <begin position="395"/>
        <end position="410"/>
    </location>
</feature>
<evidence type="ECO:0000256" key="1">
    <source>
        <dbReference type="ARBA" id="ARBA00022670"/>
    </source>
</evidence>
<dbReference type="eggNOG" id="COG0265">
    <property type="taxonomic scope" value="Bacteria"/>
</dbReference>
<dbReference type="Gene3D" id="2.40.10.120">
    <property type="match status" value="1"/>
</dbReference>
<name>F8B268_9ACTN</name>
<dbReference type="Proteomes" id="UP000001549">
    <property type="component" value="Chromosome"/>
</dbReference>
<dbReference type="InterPro" id="IPR009003">
    <property type="entry name" value="Peptidase_S1_PA"/>
</dbReference>
<evidence type="ECO:0000313" key="5">
    <source>
        <dbReference type="Proteomes" id="UP000001549"/>
    </source>
</evidence>
<evidence type="ECO:0000256" key="3">
    <source>
        <dbReference type="SAM" id="MobiDB-lite"/>
    </source>
</evidence>
<gene>
    <name evidence="4" type="ordered locus">FsymDg_2493</name>
</gene>